<comment type="function">
    <text evidence="1 10">Catalyzes the insertion of molybdate into adenylated molybdopterin with the concomitant release of AMP.</text>
</comment>
<feature type="domain" description="MoaB/Mog" evidence="11">
    <location>
        <begin position="172"/>
        <end position="309"/>
    </location>
</feature>
<dbReference type="RefSeq" id="WP_188648481.1">
    <property type="nucleotide sequence ID" value="NZ_BMHQ01000010.1"/>
</dbReference>
<proteinExistence type="inferred from homology"/>
<dbReference type="Proteomes" id="UP000625210">
    <property type="component" value="Unassembled WGS sequence"/>
</dbReference>
<dbReference type="GO" id="GO:0061599">
    <property type="term" value="F:molybdopterin molybdotransferase activity"/>
    <property type="evidence" value="ECO:0007669"/>
    <property type="project" value="UniProtKB-UniRule"/>
</dbReference>
<evidence type="ECO:0000256" key="1">
    <source>
        <dbReference type="ARBA" id="ARBA00002901"/>
    </source>
</evidence>
<comment type="pathway">
    <text evidence="3 10">Cofactor biosynthesis; molybdopterin biosynthesis.</text>
</comment>
<dbReference type="SUPFAM" id="SSF63867">
    <property type="entry name" value="MoeA C-terminal domain-like"/>
    <property type="match status" value="1"/>
</dbReference>
<dbReference type="AlphaFoldDB" id="A0A8J2VEA7"/>
<dbReference type="PANTHER" id="PTHR10192:SF16">
    <property type="entry name" value="MOLYBDOPTERIN MOLYBDENUMTRANSFERASE"/>
    <property type="match status" value="1"/>
</dbReference>
<dbReference type="InterPro" id="IPR036688">
    <property type="entry name" value="MoeA_C_domain_IV_sf"/>
</dbReference>
<reference evidence="12" key="1">
    <citation type="journal article" date="2014" name="Int. J. Syst. Evol. Microbiol.">
        <title>Complete genome sequence of Corynebacterium casei LMG S-19264T (=DSM 44701T), isolated from a smear-ripened cheese.</title>
        <authorList>
            <consortium name="US DOE Joint Genome Institute (JGI-PGF)"/>
            <person name="Walter F."/>
            <person name="Albersmeier A."/>
            <person name="Kalinowski J."/>
            <person name="Ruckert C."/>
        </authorList>
    </citation>
    <scope>NUCLEOTIDE SEQUENCE</scope>
    <source>
        <strain evidence="12">CGMCC 1.15179</strain>
    </source>
</reference>
<dbReference type="NCBIfam" id="TIGR00177">
    <property type="entry name" value="molyb_syn"/>
    <property type="match status" value="1"/>
</dbReference>
<dbReference type="Gene3D" id="3.40.980.10">
    <property type="entry name" value="MoaB/Mog-like domain"/>
    <property type="match status" value="1"/>
</dbReference>
<dbReference type="PANTHER" id="PTHR10192">
    <property type="entry name" value="MOLYBDOPTERIN BIOSYNTHESIS PROTEIN"/>
    <property type="match status" value="1"/>
</dbReference>
<evidence type="ECO:0000256" key="5">
    <source>
        <dbReference type="ARBA" id="ARBA00013269"/>
    </source>
</evidence>
<sequence>MHNQIREEPLIEEAVHILLQAVTLQPDVENVRVKEALGRVTAEPIFAKRSMPPFPAAAMDGIAVNARDTYGATEESPLRLHGDQFVFINTGDPVPRRTNAVVMIEKVHVVDSHTVEITEPAVPWKHVRHTGEDIAKGEMLISACQSLRPADLGVLLAGGIQKVPVWHKPRVAVIPTGSEMVPPEQELAGGELPEFNSAVFEAYLKEWGAEPNVEQIVPDEPASLAKAVRQAAQTHDIVIINAGSSAGSKDFTPRVLKELGTVLVHGVAARPGKPVVLAVVDGTPVLGLPGYPVSAYLSLEWFALPLIRAWYNQPIAERETIHVQLTHPVQVKSGAEHFVRMRAGKVGGQMKAAPVSKGAGATLSLIRSDGWLRTSSGIRAGEQVPFVLSRSQNELQHQWLLTGNDDPLLDVWGSLLKQRSGRRLSRESTSRSEGIRAWARGECHVACILWSGEDEELSSLVAQEKPVQDWLLLKGFQRQQGWMKAGGYSRNGAGVRDAHHKDQTWVYVADVDGNEPKQASESDRRLKLPSLLKAAAAIAGGTADVGIGTQAAAKLAGLDFVPLYPARLDLLMTVSFYEKEGGRAMVEAFQSPGLNKRAMEWGGYNLNDVGSILLSGRGWEPGNR</sequence>
<evidence type="ECO:0000256" key="6">
    <source>
        <dbReference type="ARBA" id="ARBA00021108"/>
    </source>
</evidence>
<evidence type="ECO:0000313" key="12">
    <source>
        <dbReference type="EMBL" id="GGE24044.1"/>
    </source>
</evidence>
<dbReference type="GO" id="GO:0005829">
    <property type="term" value="C:cytosol"/>
    <property type="evidence" value="ECO:0007669"/>
    <property type="project" value="TreeGrafter"/>
</dbReference>
<evidence type="ECO:0000256" key="8">
    <source>
        <dbReference type="ARBA" id="ARBA00023150"/>
    </source>
</evidence>
<protein>
    <recommendedName>
        <fullName evidence="6 10">Molybdopterin molybdenumtransferase</fullName>
        <ecNumber evidence="5 10">2.10.1.1</ecNumber>
    </recommendedName>
</protein>
<dbReference type="Gene3D" id="2.40.340.10">
    <property type="entry name" value="MoeA, C-terminal, domain IV"/>
    <property type="match status" value="1"/>
</dbReference>
<dbReference type="InterPro" id="IPR024370">
    <property type="entry name" value="PBP_domain"/>
</dbReference>
<dbReference type="InterPro" id="IPR008284">
    <property type="entry name" value="MoCF_biosynth_CS"/>
</dbReference>
<dbReference type="SUPFAM" id="SSF63882">
    <property type="entry name" value="MoeA N-terminal region -like"/>
    <property type="match status" value="1"/>
</dbReference>
<evidence type="ECO:0000256" key="7">
    <source>
        <dbReference type="ARBA" id="ARBA00022505"/>
    </source>
</evidence>
<name>A0A8J2VEA7_9BACL</name>
<comment type="cofactor">
    <cofactor evidence="10">
        <name>Mg(2+)</name>
        <dbReference type="ChEBI" id="CHEBI:18420"/>
    </cofactor>
</comment>
<keyword evidence="8 10" id="KW-0501">Molybdenum cofactor biosynthesis</keyword>
<dbReference type="GO" id="GO:0006777">
    <property type="term" value="P:Mo-molybdopterin cofactor biosynthetic process"/>
    <property type="evidence" value="ECO:0007669"/>
    <property type="project" value="UniProtKB-UniRule"/>
</dbReference>
<accession>A0A8J2VEA7</accession>
<dbReference type="UniPathway" id="UPA00344"/>
<dbReference type="PROSITE" id="PS01079">
    <property type="entry name" value="MOCF_BIOSYNTHESIS_2"/>
    <property type="match status" value="1"/>
</dbReference>
<dbReference type="InterPro" id="IPR001453">
    <property type="entry name" value="MoaB/Mog_dom"/>
</dbReference>
<dbReference type="Pfam" id="PF12727">
    <property type="entry name" value="PBP_like"/>
    <property type="match status" value="2"/>
</dbReference>
<evidence type="ECO:0000256" key="3">
    <source>
        <dbReference type="ARBA" id="ARBA00005046"/>
    </source>
</evidence>
<dbReference type="InterPro" id="IPR005111">
    <property type="entry name" value="MoeA_C_domain_IV"/>
</dbReference>
<dbReference type="Pfam" id="PF03454">
    <property type="entry name" value="MoeA_C"/>
    <property type="match status" value="1"/>
</dbReference>
<evidence type="ECO:0000313" key="13">
    <source>
        <dbReference type="Proteomes" id="UP000625210"/>
    </source>
</evidence>
<keyword evidence="13" id="KW-1185">Reference proteome</keyword>
<evidence type="ECO:0000256" key="10">
    <source>
        <dbReference type="RuleBase" id="RU365090"/>
    </source>
</evidence>
<keyword evidence="10" id="KW-0808">Transferase</keyword>
<dbReference type="InterPro" id="IPR036135">
    <property type="entry name" value="MoeA_linker/N_sf"/>
</dbReference>
<dbReference type="Pfam" id="PF00994">
    <property type="entry name" value="MoCF_biosynth"/>
    <property type="match status" value="1"/>
</dbReference>
<dbReference type="SUPFAM" id="SSF53218">
    <property type="entry name" value="Molybdenum cofactor biosynthesis proteins"/>
    <property type="match status" value="1"/>
</dbReference>
<dbReference type="CDD" id="cd00887">
    <property type="entry name" value="MoeA"/>
    <property type="match status" value="1"/>
</dbReference>
<evidence type="ECO:0000256" key="9">
    <source>
        <dbReference type="ARBA" id="ARBA00047317"/>
    </source>
</evidence>
<dbReference type="InterPro" id="IPR005110">
    <property type="entry name" value="MoeA_linker/N"/>
</dbReference>
<dbReference type="Gene3D" id="3.90.105.10">
    <property type="entry name" value="Molybdopterin biosynthesis moea protein, domain 2"/>
    <property type="match status" value="1"/>
</dbReference>
<keyword evidence="7 10" id="KW-0500">Molybdenum</keyword>
<dbReference type="InterPro" id="IPR036425">
    <property type="entry name" value="MoaB/Mog-like_dom_sf"/>
</dbReference>
<dbReference type="Pfam" id="PF03453">
    <property type="entry name" value="MoeA_N"/>
    <property type="match status" value="1"/>
</dbReference>
<comment type="function">
    <text evidence="2">May be involved in the biosynthesis of molybdopterin.</text>
</comment>
<dbReference type="Gene3D" id="2.170.190.11">
    <property type="entry name" value="Molybdopterin biosynthesis moea protein, domain 3"/>
    <property type="match status" value="1"/>
</dbReference>
<evidence type="ECO:0000256" key="4">
    <source>
        <dbReference type="ARBA" id="ARBA00010763"/>
    </source>
</evidence>
<dbReference type="InterPro" id="IPR038987">
    <property type="entry name" value="MoeA-like"/>
</dbReference>
<comment type="caution">
    <text evidence="12">The sequence shown here is derived from an EMBL/GenBank/DDBJ whole genome shotgun (WGS) entry which is preliminary data.</text>
</comment>
<organism evidence="12 13">
    <name type="scientific">Marinithermofilum abyssi</name>
    <dbReference type="NCBI Taxonomy" id="1571185"/>
    <lineage>
        <taxon>Bacteria</taxon>
        <taxon>Bacillati</taxon>
        <taxon>Bacillota</taxon>
        <taxon>Bacilli</taxon>
        <taxon>Bacillales</taxon>
        <taxon>Thermoactinomycetaceae</taxon>
        <taxon>Marinithermofilum</taxon>
    </lineage>
</organism>
<reference evidence="12" key="2">
    <citation type="submission" date="2020-09" db="EMBL/GenBank/DDBJ databases">
        <authorList>
            <person name="Sun Q."/>
            <person name="Zhou Y."/>
        </authorList>
    </citation>
    <scope>NUCLEOTIDE SEQUENCE</scope>
    <source>
        <strain evidence="12">CGMCC 1.15179</strain>
    </source>
</reference>
<dbReference type="EMBL" id="BMHQ01000010">
    <property type="protein sequence ID" value="GGE24044.1"/>
    <property type="molecule type" value="Genomic_DNA"/>
</dbReference>
<dbReference type="SMART" id="SM00852">
    <property type="entry name" value="MoCF_biosynth"/>
    <property type="match status" value="1"/>
</dbReference>
<comment type="similarity">
    <text evidence="4 10">Belongs to the MoeA family.</text>
</comment>
<keyword evidence="10" id="KW-0479">Metal-binding</keyword>
<dbReference type="EC" id="2.10.1.1" evidence="5 10"/>
<keyword evidence="10" id="KW-0460">Magnesium</keyword>
<evidence type="ECO:0000259" key="11">
    <source>
        <dbReference type="SMART" id="SM00852"/>
    </source>
</evidence>
<comment type="catalytic activity">
    <reaction evidence="9">
        <text>adenylyl-molybdopterin + molybdate = Mo-molybdopterin + AMP + H(+)</text>
        <dbReference type="Rhea" id="RHEA:35047"/>
        <dbReference type="ChEBI" id="CHEBI:15378"/>
        <dbReference type="ChEBI" id="CHEBI:36264"/>
        <dbReference type="ChEBI" id="CHEBI:62727"/>
        <dbReference type="ChEBI" id="CHEBI:71302"/>
        <dbReference type="ChEBI" id="CHEBI:456215"/>
        <dbReference type="EC" id="2.10.1.1"/>
    </reaction>
</comment>
<evidence type="ECO:0000256" key="2">
    <source>
        <dbReference type="ARBA" id="ARBA00003487"/>
    </source>
</evidence>
<dbReference type="GO" id="GO:0046872">
    <property type="term" value="F:metal ion binding"/>
    <property type="evidence" value="ECO:0007669"/>
    <property type="project" value="UniProtKB-UniRule"/>
</dbReference>
<gene>
    <name evidence="12" type="primary">moeA2</name>
    <name evidence="12" type="ORF">GCM10011571_27700</name>
</gene>